<dbReference type="PANTHER" id="PTHR22572">
    <property type="entry name" value="SUGAR-1-PHOSPHATE GUANYL TRANSFERASE"/>
    <property type="match status" value="1"/>
</dbReference>
<dbReference type="EC" id="2.7.7.71" evidence="4"/>
<dbReference type="Pfam" id="PF25087">
    <property type="entry name" value="GMPPB_C"/>
    <property type="match status" value="1"/>
</dbReference>
<feature type="domain" description="Mannose-1-phosphate guanyltransferase C-terminal" evidence="3">
    <location>
        <begin position="260"/>
        <end position="340"/>
    </location>
</feature>
<keyword evidence="5" id="KW-1185">Reference proteome</keyword>
<dbReference type="CDD" id="cd04181">
    <property type="entry name" value="NTP_transferase"/>
    <property type="match status" value="1"/>
</dbReference>
<dbReference type="Gene3D" id="2.160.10.10">
    <property type="entry name" value="Hexapeptide repeat proteins"/>
    <property type="match status" value="1"/>
</dbReference>
<dbReference type="GeneID" id="78371447"/>
<dbReference type="GO" id="GO:0016779">
    <property type="term" value="F:nucleotidyltransferase activity"/>
    <property type="evidence" value="ECO:0007669"/>
    <property type="project" value="UniProtKB-KW"/>
</dbReference>
<reference evidence="4 5" key="1">
    <citation type="submission" date="2015-01" db="EMBL/GenBank/DDBJ databases">
        <title>Draft genome of the acidophilic iron oxidizer Ferrimicrobium acidiphilum strain T23.</title>
        <authorList>
            <person name="Poehlein A."/>
            <person name="Eisen S."/>
            <person name="Schloemann M."/>
            <person name="Johnson B.D."/>
            <person name="Daniel R."/>
            <person name="Muehling M."/>
        </authorList>
    </citation>
    <scope>NUCLEOTIDE SEQUENCE [LARGE SCALE GENOMIC DNA]</scope>
    <source>
        <strain evidence="4 5">T23</strain>
    </source>
</reference>
<protein>
    <submittedName>
        <fullName evidence="4">D-glycero-alpha-D-manno-heptose 1-phosphate guanylyltransferase</fullName>
        <ecNumber evidence="4">2.7.7.71</ecNumber>
    </submittedName>
</protein>
<evidence type="ECO:0000259" key="2">
    <source>
        <dbReference type="Pfam" id="PF00483"/>
    </source>
</evidence>
<dbReference type="InterPro" id="IPR056729">
    <property type="entry name" value="GMPPB_C"/>
</dbReference>
<keyword evidence="4" id="KW-0808">Transferase</keyword>
<dbReference type="SUPFAM" id="SSF53448">
    <property type="entry name" value="Nucleotide-diphospho-sugar transferases"/>
    <property type="match status" value="1"/>
</dbReference>
<evidence type="ECO:0000313" key="5">
    <source>
        <dbReference type="Proteomes" id="UP000032336"/>
    </source>
</evidence>
<dbReference type="InterPro" id="IPR050486">
    <property type="entry name" value="Mannose-1P_guanyltransferase"/>
</dbReference>
<dbReference type="RefSeq" id="WP_052565016.1">
    <property type="nucleotide sequence ID" value="NZ_JQKF01000001.1"/>
</dbReference>
<sequence>MRAVVLVGGEGTRLRPLTFHTPKQMLRVIGFPMLERVLHRLSGFGVDEVVLSLGYQPDAFRLAYPDGEAAGVRLTYAIEEEPLDTAGAIRFAAESAGINETFLVVNGDIMTDLDVKDLMDFHLDRRSQATIGLVKVEDPSQFGVVVKDDRGRALRFVEKPPIESAPSHDINAGIYILEPSALELIPQGGRMSIERELFPHLVEQGSLFARAYECYWLDAGTPKNYYRAIRDILFGARLGELVPPRAWYPAPNQPDDDSDGHCYIGASVELSSVSRVIGSVIEDGVEISDGATIVDSIVLEGARVGPGSVVRGSIVGARTVIPENVHLDALAIVAESTELHPGDSLVGAGHP</sequence>
<dbReference type="OrthoDB" id="9801810at2"/>
<dbReference type="Pfam" id="PF00483">
    <property type="entry name" value="NTP_transferase"/>
    <property type="match status" value="1"/>
</dbReference>
<accession>A0A0D8FY61</accession>
<comment type="similarity">
    <text evidence="1">Belongs to the transferase hexapeptide repeat family.</text>
</comment>
<dbReference type="Gene3D" id="3.90.550.10">
    <property type="entry name" value="Spore Coat Polysaccharide Biosynthesis Protein SpsA, Chain A"/>
    <property type="match status" value="1"/>
</dbReference>
<evidence type="ECO:0000313" key="4">
    <source>
        <dbReference type="EMBL" id="KJE78096.1"/>
    </source>
</evidence>
<gene>
    <name evidence="4" type="primary">hddC1</name>
    <name evidence="4" type="ORF">FEAC_00880</name>
</gene>
<dbReference type="InterPro" id="IPR005835">
    <property type="entry name" value="NTP_transferase_dom"/>
</dbReference>
<dbReference type="STRING" id="1121877.FEAC_00880"/>
<evidence type="ECO:0000259" key="3">
    <source>
        <dbReference type="Pfam" id="PF25087"/>
    </source>
</evidence>
<dbReference type="InterPro" id="IPR029044">
    <property type="entry name" value="Nucleotide-diphossugar_trans"/>
</dbReference>
<dbReference type="AlphaFoldDB" id="A0A0D8FY61"/>
<proteinExistence type="inferred from homology"/>
<name>A0A0D8FY61_9ACTN</name>
<feature type="domain" description="Nucleotidyl transferase" evidence="2">
    <location>
        <begin position="3"/>
        <end position="232"/>
    </location>
</feature>
<keyword evidence="4" id="KW-0548">Nucleotidyltransferase</keyword>
<comment type="caution">
    <text evidence="4">The sequence shown here is derived from an EMBL/GenBank/DDBJ whole genome shotgun (WGS) entry which is preliminary data.</text>
</comment>
<dbReference type="EMBL" id="JXUW01000001">
    <property type="protein sequence ID" value="KJE78096.1"/>
    <property type="molecule type" value="Genomic_DNA"/>
</dbReference>
<organism evidence="4 5">
    <name type="scientific">Ferrimicrobium acidiphilum DSM 19497</name>
    <dbReference type="NCBI Taxonomy" id="1121877"/>
    <lineage>
        <taxon>Bacteria</taxon>
        <taxon>Bacillati</taxon>
        <taxon>Actinomycetota</taxon>
        <taxon>Acidimicrobiia</taxon>
        <taxon>Acidimicrobiales</taxon>
        <taxon>Acidimicrobiaceae</taxon>
        <taxon>Ferrimicrobium</taxon>
    </lineage>
</organism>
<dbReference type="eggNOG" id="COG1208">
    <property type="taxonomic scope" value="Bacteria"/>
</dbReference>
<evidence type="ECO:0000256" key="1">
    <source>
        <dbReference type="ARBA" id="ARBA00007274"/>
    </source>
</evidence>
<dbReference type="Proteomes" id="UP000032336">
    <property type="component" value="Unassembled WGS sequence"/>
</dbReference>